<sequence length="77" mass="8442">MKGTVKASSPDTPEEQRPPKGDPAEIRDLWTALSHLEREATSLVGWDVGTLIACARTALEQRWSGVVPPEKPRGLLH</sequence>
<feature type="compositionally biased region" description="Polar residues" evidence="1">
    <location>
        <begin position="1"/>
        <end position="11"/>
    </location>
</feature>
<dbReference type="RefSeq" id="WP_014416322.1">
    <property type="nucleotide sequence ID" value="NC_017059.1"/>
</dbReference>
<accession>H6SQH5</accession>
<feature type="compositionally biased region" description="Basic and acidic residues" evidence="1">
    <location>
        <begin position="14"/>
        <end position="24"/>
    </location>
</feature>
<evidence type="ECO:0000313" key="3">
    <source>
        <dbReference type="Proteomes" id="UP000033220"/>
    </source>
</evidence>
<protein>
    <submittedName>
        <fullName evidence="2">Uncharacterized protein</fullName>
    </submittedName>
</protein>
<dbReference type="KEGG" id="rpm:RSPPHO_03068"/>
<reference evidence="2 3" key="1">
    <citation type="submission" date="2012-02" db="EMBL/GenBank/DDBJ databases">
        <title>Shotgun genome sequence of Phaeospirillum photometricum DSM 122.</title>
        <authorList>
            <person name="Duquesne K."/>
            <person name="Sturgis J."/>
        </authorList>
    </citation>
    <scope>NUCLEOTIDE SEQUENCE [LARGE SCALE GENOMIC DNA]</scope>
    <source>
        <strain evidence="3">DSM122</strain>
    </source>
</reference>
<feature type="region of interest" description="Disordered" evidence="1">
    <location>
        <begin position="1"/>
        <end position="24"/>
    </location>
</feature>
<keyword evidence="3" id="KW-1185">Reference proteome</keyword>
<evidence type="ECO:0000256" key="1">
    <source>
        <dbReference type="SAM" id="MobiDB-lite"/>
    </source>
</evidence>
<dbReference type="PATRIC" id="fig|1150469.3.peg.3459"/>
<evidence type="ECO:0000313" key="2">
    <source>
        <dbReference type="EMBL" id="CCG09694.1"/>
    </source>
</evidence>
<dbReference type="EMBL" id="HE663493">
    <property type="protein sequence ID" value="CCG09694.1"/>
    <property type="molecule type" value="Genomic_DNA"/>
</dbReference>
<proteinExistence type="predicted"/>
<dbReference type="Proteomes" id="UP000033220">
    <property type="component" value="Chromosome DSM 122"/>
</dbReference>
<gene>
    <name evidence="2" type="ORF">RSPPHO_03068</name>
</gene>
<organism evidence="2 3">
    <name type="scientific">Pararhodospirillum photometricum DSM 122</name>
    <dbReference type="NCBI Taxonomy" id="1150469"/>
    <lineage>
        <taxon>Bacteria</taxon>
        <taxon>Pseudomonadati</taxon>
        <taxon>Pseudomonadota</taxon>
        <taxon>Alphaproteobacteria</taxon>
        <taxon>Rhodospirillales</taxon>
        <taxon>Rhodospirillaceae</taxon>
        <taxon>Pararhodospirillum</taxon>
    </lineage>
</organism>
<dbReference type="HOGENOM" id="CLU_2635727_0_0_5"/>
<name>H6SQH5_PARPM</name>
<dbReference type="OrthoDB" id="9974677at2"/>
<dbReference type="AlphaFoldDB" id="H6SQH5"/>